<keyword evidence="6 8" id="KW-0449">Lipoprotein</keyword>
<dbReference type="InterPro" id="IPR004872">
    <property type="entry name" value="Lipoprotein_NlpA"/>
</dbReference>
<evidence type="ECO:0000256" key="4">
    <source>
        <dbReference type="ARBA" id="ARBA00023136"/>
    </source>
</evidence>
<comment type="similarity">
    <text evidence="2">Belongs to the NlpA lipoprotein family.</text>
</comment>
<evidence type="ECO:0000256" key="3">
    <source>
        <dbReference type="ARBA" id="ARBA00022729"/>
    </source>
</evidence>
<keyword evidence="4" id="KW-0472">Membrane</keyword>
<feature type="signal peptide" evidence="7">
    <location>
        <begin position="1"/>
        <end position="21"/>
    </location>
</feature>
<evidence type="ECO:0000256" key="7">
    <source>
        <dbReference type="SAM" id="SignalP"/>
    </source>
</evidence>
<dbReference type="RefSeq" id="WP_009164122.1">
    <property type="nucleotide sequence ID" value="NZ_ADFP01000039.1"/>
</dbReference>
<accession>A0ABM9ZX29</accession>
<evidence type="ECO:0000313" key="9">
    <source>
        <dbReference type="Proteomes" id="UP000006462"/>
    </source>
</evidence>
<keyword evidence="3 7" id="KW-0732">Signal</keyword>
<dbReference type="Pfam" id="PF03180">
    <property type="entry name" value="Lipoprotein_9"/>
    <property type="match status" value="1"/>
</dbReference>
<dbReference type="PIRSF" id="PIRSF002854">
    <property type="entry name" value="MetQ"/>
    <property type="match status" value="1"/>
</dbReference>
<dbReference type="EMBL" id="ADFP01000039">
    <property type="protein sequence ID" value="EFB91501.1"/>
    <property type="molecule type" value="Genomic_DNA"/>
</dbReference>
<evidence type="ECO:0000313" key="8">
    <source>
        <dbReference type="EMBL" id="EFB91501.1"/>
    </source>
</evidence>
<evidence type="ECO:0000256" key="5">
    <source>
        <dbReference type="ARBA" id="ARBA00023139"/>
    </source>
</evidence>
<dbReference type="CDD" id="cd13597">
    <property type="entry name" value="PBP2_lipoprotein_Tp32"/>
    <property type="match status" value="1"/>
</dbReference>
<organism evidence="8 9">
    <name type="scientific">Pyramidobacter piscolens W5455</name>
    <dbReference type="NCBI Taxonomy" id="352165"/>
    <lineage>
        <taxon>Bacteria</taxon>
        <taxon>Thermotogati</taxon>
        <taxon>Synergistota</taxon>
        <taxon>Synergistia</taxon>
        <taxon>Synergistales</taxon>
        <taxon>Dethiosulfovibrionaceae</taxon>
        <taxon>Pyramidobacter</taxon>
    </lineage>
</organism>
<dbReference type="PANTHER" id="PTHR30429:SF0">
    <property type="entry name" value="METHIONINE-BINDING LIPOPROTEIN METQ"/>
    <property type="match status" value="1"/>
</dbReference>
<protein>
    <submittedName>
        <fullName evidence="8">NLPA lipoprotein</fullName>
    </submittedName>
</protein>
<dbReference type="PANTHER" id="PTHR30429">
    <property type="entry name" value="D-METHIONINE-BINDING LIPOPROTEIN METQ"/>
    <property type="match status" value="1"/>
</dbReference>
<evidence type="ECO:0000256" key="1">
    <source>
        <dbReference type="ARBA" id="ARBA00004635"/>
    </source>
</evidence>
<gene>
    <name evidence="8" type="ORF">HMPREF7215_1586</name>
</gene>
<evidence type="ECO:0000256" key="2">
    <source>
        <dbReference type="ARBA" id="ARBA00008973"/>
    </source>
</evidence>
<evidence type="ECO:0000256" key="6">
    <source>
        <dbReference type="ARBA" id="ARBA00023288"/>
    </source>
</evidence>
<proteinExistence type="inferred from homology"/>
<reference evidence="8 9" key="1">
    <citation type="submission" date="2009-12" db="EMBL/GenBank/DDBJ databases">
        <authorList>
            <person name="Shrivastava S."/>
            <person name="Madupu R."/>
            <person name="Durkin A.S."/>
            <person name="Torralba M."/>
            <person name="Methe B."/>
            <person name="Sutton G.G."/>
            <person name="Strausberg R.L."/>
            <person name="Nelson K.E."/>
        </authorList>
    </citation>
    <scope>NUCLEOTIDE SEQUENCE [LARGE SCALE GENOMIC DNA]</scope>
    <source>
        <strain evidence="8 9">W5455</strain>
    </source>
</reference>
<feature type="chain" id="PRO_5045824708" evidence="7">
    <location>
        <begin position="22"/>
        <end position="264"/>
    </location>
</feature>
<keyword evidence="9" id="KW-1185">Reference proteome</keyword>
<dbReference type="Proteomes" id="UP000006462">
    <property type="component" value="Unassembled WGS sequence"/>
</dbReference>
<name>A0ABM9ZX29_9BACT</name>
<comment type="subcellular location">
    <subcellularLocation>
        <location evidence="1">Membrane</location>
        <topology evidence="1">Lipid-anchor</topology>
    </subcellularLocation>
</comment>
<keyword evidence="5" id="KW-0564">Palmitate</keyword>
<dbReference type="SUPFAM" id="SSF53850">
    <property type="entry name" value="Periplasmic binding protein-like II"/>
    <property type="match status" value="1"/>
</dbReference>
<dbReference type="Gene3D" id="3.40.190.10">
    <property type="entry name" value="Periplasmic binding protein-like II"/>
    <property type="match status" value="2"/>
</dbReference>
<sequence>MKKICVLACAVSLCFAGAAGAGTLRVGATPTPHAEILAQVRDDLKAQGVDLQVVEFTDYVTPNLALNDGELEANYFQHLPYLQSFCKDRGLDLTSAATIHVEPMGLFSKKFATFEELKNGALIAIPNDPTNCGRALLLLQSAGLIKLASDSGLTATELDIEENKHDFKFRSLEAAQLPRSLDDVDAAVINGNYAIPAGFNPAKDALLVEGADSPYANVIAVKAGNENNADVQALVKALQSDKVSKYILDTYAGGVLPAFGGPAK</sequence>
<comment type="caution">
    <text evidence="8">The sequence shown here is derived from an EMBL/GenBank/DDBJ whole genome shotgun (WGS) entry which is preliminary data.</text>
</comment>